<proteinExistence type="predicted"/>
<organism evidence="2 3">
    <name type="scientific">Microbacterium phycohabitans</name>
    <dbReference type="NCBI Taxonomy" id="3075993"/>
    <lineage>
        <taxon>Bacteria</taxon>
        <taxon>Bacillati</taxon>
        <taxon>Actinomycetota</taxon>
        <taxon>Actinomycetes</taxon>
        <taxon>Micrococcales</taxon>
        <taxon>Microbacteriaceae</taxon>
        <taxon>Microbacterium</taxon>
    </lineage>
</organism>
<keyword evidence="2" id="KW-0378">Hydrolase</keyword>
<reference evidence="2 3" key="1">
    <citation type="submission" date="2023-09" db="EMBL/GenBank/DDBJ databases">
        <title>Microbacterium fusihabitans sp. nov., Microbacterium phycihabitans sp. nov., and Microbacterium cervinum sp. nov., isolated from dried seaweeds of beach.</title>
        <authorList>
            <person name="Lee S.D."/>
        </authorList>
    </citation>
    <scope>NUCLEOTIDE SEQUENCE [LARGE SCALE GENOMIC DNA]</scope>
    <source>
        <strain evidence="2 3">KSW2-29</strain>
    </source>
</reference>
<protein>
    <submittedName>
        <fullName evidence="2">Alpha/beta hydrolase</fullName>
    </submittedName>
</protein>
<evidence type="ECO:0000259" key="1">
    <source>
        <dbReference type="Pfam" id="PF12146"/>
    </source>
</evidence>
<keyword evidence="3" id="KW-1185">Reference proteome</keyword>
<feature type="domain" description="Serine aminopeptidase S33" evidence="1">
    <location>
        <begin position="204"/>
        <end position="267"/>
    </location>
</feature>
<dbReference type="Gene3D" id="3.40.50.1820">
    <property type="entry name" value="alpha/beta hydrolase"/>
    <property type="match status" value="1"/>
</dbReference>
<name>A0ABU3SQB3_9MICO</name>
<dbReference type="InterPro" id="IPR022742">
    <property type="entry name" value="Hydrolase_4"/>
</dbReference>
<dbReference type="EMBL" id="JAWDIT010000005">
    <property type="protein sequence ID" value="MDU0346915.1"/>
    <property type="molecule type" value="Genomic_DNA"/>
</dbReference>
<dbReference type="Proteomes" id="UP001261125">
    <property type="component" value="Unassembled WGS sequence"/>
</dbReference>
<evidence type="ECO:0000313" key="2">
    <source>
        <dbReference type="EMBL" id="MDU0346915.1"/>
    </source>
</evidence>
<dbReference type="SUPFAM" id="SSF53474">
    <property type="entry name" value="alpha/beta-Hydrolases"/>
    <property type="match status" value="1"/>
</dbReference>
<sequence>MIRPLALGAGVVVATVALAHTALAGYVARRLIAPRAAKVYGPVTIAGDTVTVPATLESREPGTYGLWLDDGRHVVTGEPLRVEKDRVVRELASRPDGLADGAAVATWTSQSIGFPEDVGPTRHVSVPLRRGGVAEAWEIGEPDTADGRWTIHVHGLRSSRNGALRSAPAAVDAGWMALVVSYAGDEECAPADALPSTLGTREWRDVDDAIAYALSRGAREIVLVAWSMGGTIAMLALEHSAHREAIVGLVLVAPALDWPRVVDNAVANAHLPRTVAAASMRVLGSRLGARALGLVEAVDARALTWVGDSRPGPGVPTLIVHSRVDPVVPFSGSVAFVERHPDAELVAFDATGHCNEANQEPERFHDTIAGWLRARGRTGDRVGTGGFDGLSHLGSRGGRCVVEGP</sequence>
<dbReference type="RefSeq" id="WP_316005127.1">
    <property type="nucleotide sequence ID" value="NZ_JAWDIT010000005.1"/>
</dbReference>
<dbReference type="Pfam" id="PF12146">
    <property type="entry name" value="Hydrolase_4"/>
    <property type="match status" value="1"/>
</dbReference>
<dbReference type="GO" id="GO:0016787">
    <property type="term" value="F:hydrolase activity"/>
    <property type="evidence" value="ECO:0007669"/>
    <property type="project" value="UniProtKB-KW"/>
</dbReference>
<gene>
    <name evidence="2" type="ORF">RWH44_14540</name>
</gene>
<accession>A0ABU3SQB3</accession>
<evidence type="ECO:0000313" key="3">
    <source>
        <dbReference type="Proteomes" id="UP001261125"/>
    </source>
</evidence>
<dbReference type="InterPro" id="IPR029058">
    <property type="entry name" value="AB_hydrolase_fold"/>
</dbReference>
<comment type="caution">
    <text evidence="2">The sequence shown here is derived from an EMBL/GenBank/DDBJ whole genome shotgun (WGS) entry which is preliminary data.</text>
</comment>